<accession>A0AA41V7B8</accession>
<evidence type="ECO:0000256" key="5">
    <source>
        <dbReference type="ARBA" id="ARBA00022679"/>
    </source>
</evidence>
<dbReference type="GO" id="GO:0004144">
    <property type="term" value="F:diacylglycerol O-acyltransferase activity"/>
    <property type="evidence" value="ECO:0007669"/>
    <property type="project" value="UniProtKB-EC"/>
</dbReference>
<evidence type="ECO:0000313" key="14">
    <source>
        <dbReference type="Proteomes" id="UP001177140"/>
    </source>
</evidence>
<dbReference type="GO" id="GO:0019432">
    <property type="term" value="P:triglyceride biosynthetic process"/>
    <property type="evidence" value="ECO:0007669"/>
    <property type="project" value="TreeGrafter"/>
</dbReference>
<feature type="domain" description="O-acyltransferase WSD1 C-terminal" evidence="12">
    <location>
        <begin position="317"/>
        <end position="462"/>
    </location>
</feature>
<evidence type="ECO:0000256" key="6">
    <source>
        <dbReference type="ARBA" id="ARBA00022824"/>
    </source>
</evidence>
<proteinExistence type="inferred from homology"/>
<sequence length="469" mass="52165">MEGVQEKPEAHEEMEELIEPATPTGQFFNSASLSVCILAALESEIPIDDSQTMTLLKDVFIPINSRFSSIMVKDDENGGKHWKKVTVILDDHVQVPIFPEGLPLESYDEYLQEYSTKIAMEQLPQTRPLWEIHIFKYPTTNAAGTLLFKLHHALGDGYSLMGALFSCLQRSDNPSLPLTFPKIGSNSTEKSKSVAGYMSVLMNTVTDFTWSLMKSSFLEDHVSPIRSATVGVELKPITISTVTLSLDQIKQIKTKLGGTINDVIVGVIFYGTRLYMEAISKGSSSAQSTALVLLNTREITSYQTVEEMAKPNTSASWGNNFGFLHVSVPEKLDIENADPLDFVFEAKKLITKKRNSLAVYLNGSLLNLMRKLRGPEVASRYIHKTLWNTSMTISNLIGPVEKMSLANHPVKGLYFCVLNAPQSLMLSLVSYMGKVRVTVGGEKELINHKLYNSCLNKAFERIFEAAFNS</sequence>
<dbReference type="GO" id="GO:0047196">
    <property type="term" value="F:long-chain-alcohol O-fatty-acyltransferase activity"/>
    <property type="evidence" value="ECO:0007669"/>
    <property type="project" value="UniProtKB-EC"/>
</dbReference>
<gene>
    <name evidence="13" type="ORF">MKW94_029280</name>
</gene>
<reference evidence="13" key="1">
    <citation type="submission" date="2022-03" db="EMBL/GenBank/DDBJ databases">
        <title>A functionally conserved STORR gene fusion in Papaver species that diverged 16.8 million years ago.</title>
        <authorList>
            <person name="Catania T."/>
        </authorList>
    </citation>
    <scope>NUCLEOTIDE SEQUENCE</scope>
    <source>
        <strain evidence="13">S-191538</strain>
    </source>
</reference>
<dbReference type="Pfam" id="PF03007">
    <property type="entry name" value="WS_DGAT_cat"/>
    <property type="match status" value="1"/>
</dbReference>
<dbReference type="Pfam" id="PF06974">
    <property type="entry name" value="WS_DGAT_C"/>
    <property type="match status" value="1"/>
</dbReference>
<keyword evidence="14" id="KW-1185">Reference proteome</keyword>
<dbReference type="PANTHER" id="PTHR31650">
    <property type="entry name" value="O-ACYLTRANSFERASE (WSD1-LIKE) FAMILY PROTEIN"/>
    <property type="match status" value="1"/>
</dbReference>
<keyword evidence="5" id="KW-0808">Transferase</keyword>
<evidence type="ECO:0000256" key="3">
    <source>
        <dbReference type="ARBA" id="ARBA00004771"/>
    </source>
</evidence>
<dbReference type="Proteomes" id="UP001177140">
    <property type="component" value="Unassembled WGS sequence"/>
</dbReference>
<comment type="caution">
    <text evidence="13">The sequence shown here is derived from an EMBL/GenBank/DDBJ whole genome shotgun (WGS) entry which is preliminary data.</text>
</comment>
<evidence type="ECO:0008006" key="15">
    <source>
        <dbReference type="Google" id="ProtNLM"/>
    </source>
</evidence>
<comment type="subcellular location">
    <subcellularLocation>
        <location evidence="1">Cell membrane</location>
        <topology evidence="1">Single-pass membrane protein</topology>
    </subcellularLocation>
    <subcellularLocation>
        <location evidence="2">Endoplasmic reticulum membrane</location>
    </subcellularLocation>
</comment>
<comment type="catalytic activity">
    <reaction evidence="9">
        <text>a long chain fatty alcohol + a fatty acyl-CoA = a long-chain alcohol wax ester + CoA</text>
        <dbReference type="Rhea" id="RHEA:38443"/>
        <dbReference type="ChEBI" id="CHEBI:17135"/>
        <dbReference type="ChEBI" id="CHEBI:57287"/>
        <dbReference type="ChEBI" id="CHEBI:77636"/>
        <dbReference type="ChEBI" id="CHEBI:235323"/>
        <dbReference type="EC" id="2.3.1.75"/>
    </reaction>
</comment>
<comment type="pathway">
    <text evidence="3">Glycerolipid metabolism; triacylglycerol biosynthesis.</text>
</comment>
<evidence type="ECO:0000259" key="12">
    <source>
        <dbReference type="Pfam" id="PF06974"/>
    </source>
</evidence>
<comment type="pathway">
    <text evidence="4">Lipid metabolism.</text>
</comment>
<protein>
    <recommendedName>
        <fullName evidence="15">Diacylglycerol O-acyltransferase</fullName>
    </recommendedName>
</protein>
<feature type="domain" description="O-acyltransferase WSD1-like N-terminal" evidence="11">
    <location>
        <begin position="108"/>
        <end position="264"/>
    </location>
</feature>
<keyword evidence="6" id="KW-0256">Endoplasmic reticulum</keyword>
<name>A0AA41V7B8_PAPNU</name>
<dbReference type="EMBL" id="JAJJMA010179948">
    <property type="protein sequence ID" value="MCL7037520.1"/>
    <property type="molecule type" value="Genomic_DNA"/>
</dbReference>
<keyword evidence="7" id="KW-0012">Acyltransferase</keyword>
<comment type="similarity">
    <text evidence="8">In the N-terminal section; belongs to the long-chain O-acyltransferase family.</text>
</comment>
<comment type="catalytic activity">
    <reaction evidence="10">
        <text>an acyl-CoA + a 1,2-diacyl-sn-glycerol = a triacyl-sn-glycerol + CoA</text>
        <dbReference type="Rhea" id="RHEA:10868"/>
        <dbReference type="ChEBI" id="CHEBI:17815"/>
        <dbReference type="ChEBI" id="CHEBI:57287"/>
        <dbReference type="ChEBI" id="CHEBI:58342"/>
        <dbReference type="ChEBI" id="CHEBI:64615"/>
        <dbReference type="EC" id="2.3.1.20"/>
    </reaction>
</comment>
<evidence type="ECO:0000256" key="7">
    <source>
        <dbReference type="ARBA" id="ARBA00023315"/>
    </source>
</evidence>
<dbReference type="GO" id="GO:0005789">
    <property type="term" value="C:endoplasmic reticulum membrane"/>
    <property type="evidence" value="ECO:0007669"/>
    <property type="project" value="UniProtKB-SubCell"/>
</dbReference>
<evidence type="ECO:0000256" key="9">
    <source>
        <dbReference type="ARBA" id="ARBA00047604"/>
    </source>
</evidence>
<evidence type="ECO:0000259" key="11">
    <source>
        <dbReference type="Pfam" id="PF03007"/>
    </source>
</evidence>
<dbReference type="AlphaFoldDB" id="A0AA41V7B8"/>
<evidence type="ECO:0000256" key="8">
    <source>
        <dbReference type="ARBA" id="ARBA00024360"/>
    </source>
</evidence>
<organism evidence="13 14">
    <name type="scientific">Papaver nudicaule</name>
    <name type="common">Iceland poppy</name>
    <dbReference type="NCBI Taxonomy" id="74823"/>
    <lineage>
        <taxon>Eukaryota</taxon>
        <taxon>Viridiplantae</taxon>
        <taxon>Streptophyta</taxon>
        <taxon>Embryophyta</taxon>
        <taxon>Tracheophyta</taxon>
        <taxon>Spermatophyta</taxon>
        <taxon>Magnoliopsida</taxon>
        <taxon>Ranunculales</taxon>
        <taxon>Papaveraceae</taxon>
        <taxon>Papaveroideae</taxon>
        <taxon>Papaver</taxon>
    </lineage>
</organism>
<evidence type="ECO:0000256" key="2">
    <source>
        <dbReference type="ARBA" id="ARBA00004586"/>
    </source>
</evidence>
<dbReference type="InterPro" id="IPR004255">
    <property type="entry name" value="O-acyltransferase_WSD1_N"/>
</dbReference>
<dbReference type="InterPro" id="IPR009721">
    <property type="entry name" value="O-acyltransferase_WSD1_C"/>
</dbReference>
<evidence type="ECO:0000256" key="1">
    <source>
        <dbReference type="ARBA" id="ARBA00004162"/>
    </source>
</evidence>
<evidence type="ECO:0000256" key="4">
    <source>
        <dbReference type="ARBA" id="ARBA00005189"/>
    </source>
</evidence>
<evidence type="ECO:0000313" key="13">
    <source>
        <dbReference type="EMBL" id="MCL7037520.1"/>
    </source>
</evidence>
<evidence type="ECO:0000256" key="10">
    <source>
        <dbReference type="ARBA" id="ARBA00048109"/>
    </source>
</evidence>
<dbReference type="InterPro" id="IPR045034">
    <property type="entry name" value="O-acyltransferase_WSD1-like"/>
</dbReference>
<dbReference type="PANTHER" id="PTHR31650:SF34">
    <property type="entry name" value="O-ACYLTRANSFERASE WSD1-LIKE ISOFORM X1"/>
    <property type="match status" value="1"/>
</dbReference>
<dbReference type="GO" id="GO:0005886">
    <property type="term" value="C:plasma membrane"/>
    <property type="evidence" value="ECO:0007669"/>
    <property type="project" value="UniProtKB-SubCell"/>
</dbReference>